<reference evidence="3 4" key="1">
    <citation type="submission" date="2022-10" db="EMBL/GenBank/DDBJ databases">
        <title>The complete genomes of actinobacterial strains from the NBC collection.</title>
        <authorList>
            <person name="Joergensen T.S."/>
            <person name="Alvarez Arevalo M."/>
            <person name="Sterndorff E.B."/>
            <person name="Faurdal D."/>
            <person name="Vuksanovic O."/>
            <person name="Mourched A.-S."/>
            <person name="Charusanti P."/>
            <person name="Shaw S."/>
            <person name="Blin K."/>
            <person name="Weber T."/>
        </authorList>
    </citation>
    <scope>NUCLEOTIDE SEQUENCE [LARGE SCALE GENOMIC DNA]</scope>
    <source>
        <strain evidence="3 4">NBC_00017</strain>
    </source>
</reference>
<keyword evidence="4" id="KW-1185">Reference proteome</keyword>
<dbReference type="RefSeq" id="WP_405509433.1">
    <property type="nucleotide sequence ID" value="NZ_CP108341.1"/>
</dbReference>
<dbReference type="EMBL" id="CP108341">
    <property type="protein sequence ID" value="WTW32554.1"/>
    <property type="molecule type" value="Genomic_DNA"/>
</dbReference>
<organism evidence="3 4">
    <name type="scientific">Streptomyces purpurascens</name>
    <dbReference type="NCBI Taxonomy" id="1924"/>
    <lineage>
        <taxon>Bacteria</taxon>
        <taxon>Bacillati</taxon>
        <taxon>Actinomycetota</taxon>
        <taxon>Actinomycetes</taxon>
        <taxon>Kitasatosporales</taxon>
        <taxon>Streptomycetaceae</taxon>
        <taxon>Streptomyces</taxon>
    </lineage>
</organism>
<evidence type="ECO:0000313" key="3">
    <source>
        <dbReference type="EMBL" id="WTW32554.1"/>
    </source>
</evidence>
<dbReference type="InterPro" id="IPR015378">
    <property type="entry name" value="Transposase-like_Mu_C"/>
</dbReference>
<gene>
    <name evidence="3" type="ORF">OHU35_41410</name>
</gene>
<feature type="compositionally biased region" description="Low complexity" evidence="1">
    <location>
        <begin position="159"/>
        <end position="169"/>
    </location>
</feature>
<dbReference type="Proteomes" id="UP001621512">
    <property type="component" value="Chromosome"/>
</dbReference>
<proteinExistence type="predicted"/>
<feature type="region of interest" description="Disordered" evidence="1">
    <location>
        <begin position="128"/>
        <end position="179"/>
    </location>
</feature>
<name>A0ABZ1MZH5_STREF</name>
<feature type="domain" description="Transposase-like Mu C-terminal" evidence="2">
    <location>
        <begin position="2"/>
        <end position="48"/>
    </location>
</feature>
<evidence type="ECO:0000259" key="2">
    <source>
        <dbReference type="Pfam" id="PF09299"/>
    </source>
</evidence>
<dbReference type="Pfam" id="PF09299">
    <property type="entry name" value="Mu-transpos_C"/>
    <property type="match status" value="1"/>
</dbReference>
<evidence type="ECO:0000256" key="1">
    <source>
        <dbReference type="SAM" id="MobiDB-lite"/>
    </source>
</evidence>
<accession>A0ABZ1MZH5</accession>
<sequence>MTSHGVSWRGRTYTAAWMTGQAGRQVRVRCMPHHDHEIEVCDARGHHLGPAHLADAATSEQLQALREAGAERARRLRADAKAAERLRRQRFAPTTSAEPAQRLGAVTAAQAERELAAADNTDVARLALPDLIPPAPPPAHWRTSPTLAASTATPPPAAVPADPSADVAPEPGSRPAGDA</sequence>
<evidence type="ECO:0000313" key="4">
    <source>
        <dbReference type="Proteomes" id="UP001621512"/>
    </source>
</evidence>
<protein>
    <submittedName>
        <fullName evidence="3">Mu transposase C-terminal domain-containing protein</fullName>
    </submittedName>
</protein>